<dbReference type="GeneID" id="96953864"/>
<name>A0ABD5ZZD3_9EURY</name>
<keyword evidence="2" id="KW-1185">Reference proteome</keyword>
<reference evidence="1 2" key="1">
    <citation type="journal article" date="2019" name="Int. J. Syst. Evol. Microbiol.">
        <title>The Global Catalogue of Microorganisms (GCM) 10K type strain sequencing project: providing services to taxonomists for standard genome sequencing and annotation.</title>
        <authorList>
            <consortium name="The Broad Institute Genomics Platform"/>
            <consortium name="The Broad Institute Genome Sequencing Center for Infectious Disease"/>
            <person name="Wu L."/>
            <person name="Ma J."/>
        </authorList>
    </citation>
    <scope>NUCLEOTIDE SEQUENCE [LARGE SCALE GENOMIC DNA]</scope>
    <source>
        <strain evidence="1 2">GX21</strain>
    </source>
</reference>
<comment type="caution">
    <text evidence="1">The sequence shown here is derived from an EMBL/GenBank/DDBJ whole genome shotgun (WGS) entry which is preliminary data.</text>
</comment>
<dbReference type="EMBL" id="JBHTAT010000001">
    <property type="protein sequence ID" value="MFC7255502.1"/>
    <property type="molecule type" value="Genomic_DNA"/>
</dbReference>
<dbReference type="Proteomes" id="UP001596434">
    <property type="component" value="Unassembled WGS sequence"/>
</dbReference>
<proteinExistence type="predicted"/>
<protein>
    <submittedName>
        <fullName evidence="1">Rubrerythrin family protein</fullName>
    </submittedName>
</protein>
<accession>A0ABD5ZZD3</accession>
<evidence type="ECO:0000313" key="2">
    <source>
        <dbReference type="Proteomes" id="UP001596434"/>
    </source>
</evidence>
<dbReference type="AlphaFoldDB" id="A0ABD5ZZD3"/>
<dbReference type="SUPFAM" id="SSF47240">
    <property type="entry name" value="Ferritin-like"/>
    <property type="match status" value="1"/>
</dbReference>
<organism evidence="1 2">
    <name type="scientific">Haloplanus litoreus</name>
    <dbReference type="NCBI Taxonomy" id="767515"/>
    <lineage>
        <taxon>Archaea</taxon>
        <taxon>Methanobacteriati</taxon>
        <taxon>Methanobacteriota</taxon>
        <taxon>Stenosarchaea group</taxon>
        <taxon>Halobacteria</taxon>
        <taxon>Halobacteriales</taxon>
        <taxon>Haloferacaceae</taxon>
        <taxon>Haloplanus</taxon>
    </lineage>
</organism>
<evidence type="ECO:0000313" key="1">
    <source>
        <dbReference type="EMBL" id="MFC7255502.1"/>
    </source>
</evidence>
<sequence length="202" mass="21884">MDAADLRTSLETDYAVALARLGSRDLLVALSGGDPRPSALLCAAADSEYAARETFREWADTTADDALRDAFAAVAAQEDDHFHRVRAVMDAPDDHRPTGSGPMHAYLRGREDPIHRVAGGMVGRTLVSLRTHGRLIDFFDGRDADAERLFRELRAETADCLDDGLATLDARASAEDWEAALAVAGYTIRLAADDLADALRET</sequence>
<dbReference type="InterPro" id="IPR009078">
    <property type="entry name" value="Ferritin-like_SF"/>
</dbReference>
<dbReference type="RefSeq" id="WP_379703731.1">
    <property type="nucleotide sequence ID" value="NZ_JBHTAT010000001.1"/>
</dbReference>
<gene>
    <name evidence="1" type="ORF">ACFQKE_09400</name>
</gene>